<keyword evidence="2" id="KW-1185">Reference proteome</keyword>
<evidence type="ECO:0000313" key="2">
    <source>
        <dbReference type="Proteomes" id="UP000287171"/>
    </source>
</evidence>
<comment type="caution">
    <text evidence="1">The sequence shown here is derived from an EMBL/GenBank/DDBJ whole genome shotgun (WGS) entry which is preliminary data.</text>
</comment>
<organism evidence="1 2">
    <name type="scientific">Dictyobacter alpinus</name>
    <dbReference type="NCBI Taxonomy" id="2014873"/>
    <lineage>
        <taxon>Bacteria</taxon>
        <taxon>Bacillati</taxon>
        <taxon>Chloroflexota</taxon>
        <taxon>Ktedonobacteria</taxon>
        <taxon>Ktedonobacterales</taxon>
        <taxon>Dictyobacteraceae</taxon>
        <taxon>Dictyobacter</taxon>
    </lineage>
</organism>
<reference evidence="2" key="1">
    <citation type="submission" date="2018-12" db="EMBL/GenBank/DDBJ databases">
        <title>Tengunoibacter tsumagoiensis gen. nov., sp. nov., Dictyobacter kobayashii sp. nov., D. alpinus sp. nov., and D. joshuensis sp. nov. and description of Dictyobacteraceae fam. nov. within the order Ktedonobacterales isolated from Tengu-no-mugimeshi.</title>
        <authorList>
            <person name="Wang C.M."/>
            <person name="Zheng Y."/>
            <person name="Sakai Y."/>
            <person name="Toyoda A."/>
            <person name="Minakuchi Y."/>
            <person name="Abe K."/>
            <person name="Yokota A."/>
            <person name="Yabe S."/>
        </authorList>
    </citation>
    <scope>NUCLEOTIDE SEQUENCE [LARGE SCALE GENOMIC DNA]</scope>
    <source>
        <strain evidence="2">Uno16</strain>
    </source>
</reference>
<dbReference type="EMBL" id="BIFT01000001">
    <property type="protein sequence ID" value="GCE25803.1"/>
    <property type="molecule type" value="Genomic_DNA"/>
</dbReference>
<dbReference type="RefSeq" id="WP_126626346.1">
    <property type="nucleotide sequence ID" value="NZ_BIFT01000001.1"/>
</dbReference>
<protein>
    <submittedName>
        <fullName evidence="1">Uncharacterized protein</fullName>
    </submittedName>
</protein>
<evidence type="ECO:0000313" key="1">
    <source>
        <dbReference type="EMBL" id="GCE25803.1"/>
    </source>
</evidence>
<name>A0A402B393_9CHLR</name>
<sequence>MSDHNYDELRNTWIYQEIQQHVQLQFQQQDRENYCQALHTIVQARFPRLLTLVEQKTATTRDARQLHVLVVHVASARTEKEARRQLLDAVSQS</sequence>
<proteinExistence type="predicted"/>
<dbReference type="Proteomes" id="UP000287171">
    <property type="component" value="Unassembled WGS sequence"/>
</dbReference>
<dbReference type="AlphaFoldDB" id="A0A402B393"/>
<gene>
    <name evidence="1" type="ORF">KDA_12870</name>
</gene>
<accession>A0A402B393</accession>